<keyword evidence="4" id="KW-1185">Reference proteome</keyword>
<keyword evidence="1 3" id="KW-0378">Hydrolase</keyword>
<dbReference type="Proteomes" id="UP000218899">
    <property type="component" value="Chromosome"/>
</dbReference>
<dbReference type="AlphaFoldDB" id="A0A1B4V6M7"/>
<name>A0A1B4V6M7_9GAMM</name>
<dbReference type="InterPro" id="IPR050266">
    <property type="entry name" value="AB_hydrolase_sf"/>
</dbReference>
<dbReference type="GO" id="GO:0016787">
    <property type="term" value="F:hydrolase activity"/>
    <property type="evidence" value="ECO:0007669"/>
    <property type="project" value="UniProtKB-KW"/>
</dbReference>
<dbReference type="Pfam" id="PF00561">
    <property type="entry name" value="Abhydrolase_1"/>
    <property type="match status" value="1"/>
</dbReference>
<dbReference type="KEGG" id="sva:SVA_2622"/>
<evidence type="ECO:0000259" key="2">
    <source>
        <dbReference type="Pfam" id="PF00561"/>
    </source>
</evidence>
<gene>
    <name evidence="3" type="ORF">SVA_2622</name>
</gene>
<sequence>MALAVFVALLALVYFAYRKDVDQAHGRVSAGSQIAQTHCGPVEYATAGNGPPVLVVHGAGGGFDQGLKVARLLVEGGFQVIAPSRFGYLRTPMPEKRGRLAETQAGAHACLLDTLELSRVAVLGVSAGAPSSMRFCLERPERCSTLVLMVPAYPATPTGEQRELTAFERFFLETTLRSDFIFWTLISIAPDTMTRMILATPPEDVKRASPDEQARVREMLWHILPVRRRADGLRHEAASIANAPGPEELKAIETPTLLISAENDLFRTYAPAQSISKQIPNARFIGYPTGGHLLAGHEAEAWREISNFIRRQH</sequence>
<dbReference type="Gene3D" id="3.40.50.1820">
    <property type="entry name" value="alpha/beta hydrolase"/>
    <property type="match status" value="1"/>
</dbReference>
<protein>
    <submittedName>
        <fullName evidence="3">Hydrolase</fullName>
    </submittedName>
</protein>
<dbReference type="PANTHER" id="PTHR43798">
    <property type="entry name" value="MONOACYLGLYCEROL LIPASE"/>
    <property type="match status" value="1"/>
</dbReference>
<dbReference type="PANTHER" id="PTHR43798:SF31">
    <property type="entry name" value="AB HYDROLASE SUPERFAMILY PROTEIN YCLE"/>
    <property type="match status" value="1"/>
</dbReference>
<reference evidence="3 4" key="1">
    <citation type="submission" date="2015-08" db="EMBL/GenBank/DDBJ databases">
        <title>Complete genome sequence of Sulfurifustis variabilis.</title>
        <authorList>
            <person name="Miura A."/>
            <person name="Kojima H."/>
            <person name="Fukui M."/>
        </authorList>
    </citation>
    <scope>NUCLEOTIDE SEQUENCE [LARGE SCALE GENOMIC DNA]</scope>
    <source>
        <strain evidence="4">skN76</strain>
    </source>
</reference>
<evidence type="ECO:0000256" key="1">
    <source>
        <dbReference type="ARBA" id="ARBA00022801"/>
    </source>
</evidence>
<dbReference type="RefSeq" id="WP_169924088.1">
    <property type="nucleotide sequence ID" value="NZ_AP014936.1"/>
</dbReference>
<evidence type="ECO:0000313" key="3">
    <source>
        <dbReference type="EMBL" id="BAU49170.1"/>
    </source>
</evidence>
<dbReference type="GO" id="GO:0016020">
    <property type="term" value="C:membrane"/>
    <property type="evidence" value="ECO:0007669"/>
    <property type="project" value="TreeGrafter"/>
</dbReference>
<dbReference type="InterPro" id="IPR000073">
    <property type="entry name" value="AB_hydrolase_1"/>
</dbReference>
<dbReference type="SUPFAM" id="SSF53474">
    <property type="entry name" value="alpha/beta-Hydrolases"/>
    <property type="match status" value="1"/>
</dbReference>
<dbReference type="InterPro" id="IPR029058">
    <property type="entry name" value="AB_hydrolase_fold"/>
</dbReference>
<proteinExistence type="predicted"/>
<dbReference type="EMBL" id="AP014936">
    <property type="protein sequence ID" value="BAU49170.1"/>
    <property type="molecule type" value="Genomic_DNA"/>
</dbReference>
<accession>A0A1B4V6M7</accession>
<organism evidence="3 4">
    <name type="scientific">Sulfurifustis variabilis</name>
    <dbReference type="NCBI Taxonomy" id="1675686"/>
    <lineage>
        <taxon>Bacteria</taxon>
        <taxon>Pseudomonadati</taxon>
        <taxon>Pseudomonadota</taxon>
        <taxon>Gammaproteobacteria</taxon>
        <taxon>Acidiferrobacterales</taxon>
        <taxon>Acidiferrobacteraceae</taxon>
        <taxon>Sulfurifustis</taxon>
    </lineage>
</organism>
<evidence type="ECO:0000313" key="4">
    <source>
        <dbReference type="Proteomes" id="UP000218899"/>
    </source>
</evidence>
<feature type="domain" description="AB hydrolase-1" evidence="2">
    <location>
        <begin position="51"/>
        <end position="294"/>
    </location>
</feature>